<feature type="coiled-coil region" evidence="5">
    <location>
        <begin position="14"/>
        <end position="55"/>
    </location>
</feature>
<dbReference type="Proteomes" id="UP001164714">
    <property type="component" value="Chromosome"/>
</dbReference>
<proteinExistence type="inferred from homology"/>
<sequence>MANALNVKPTRMELSTLKDRLKVAQNGYDLLKDKQDELMRQFIELIKENNRLRNEVEDELSGALGNFVLASSSMNDAFMEEIVALPTKQVNLEIAKKNIMSVDVPKMSFSYDDDNQKSDNEVKYGYLNTSSELDDAIEVLNDVMPKLLKLSEIEKTCQLMATEIESTRRRVNALEYRMIPNIKETIKYIQMKLDENERASITRMIKVKDMG</sequence>
<dbReference type="PANTHER" id="PTHR11671">
    <property type="entry name" value="V-TYPE ATP SYNTHASE SUBUNIT D"/>
    <property type="match status" value="1"/>
</dbReference>
<evidence type="ECO:0000256" key="2">
    <source>
        <dbReference type="ARBA" id="ARBA00022448"/>
    </source>
</evidence>
<reference evidence="6" key="1">
    <citation type="submission" date="2022-12" db="EMBL/GenBank/DDBJ databases">
        <title>Whole genome sequence analysis of a duck derived balloon bacteium Aerococcus urinaeequi henan2020.</title>
        <authorList>
            <person name="Zhang H."/>
            <person name="Qiao H.X."/>
            <person name="Bian C.Z."/>
            <person name="Shu J.C."/>
        </authorList>
    </citation>
    <scope>NUCLEOTIDE SEQUENCE</scope>
    <source>
        <strain evidence="6">2020-HN-1</strain>
    </source>
</reference>
<dbReference type="RefSeq" id="WP_269104878.1">
    <property type="nucleotide sequence ID" value="NZ_CP114063.1"/>
</dbReference>
<evidence type="ECO:0000256" key="5">
    <source>
        <dbReference type="SAM" id="Coils"/>
    </source>
</evidence>
<evidence type="ECO:0000256" key="3">
    <source>
        <dbReference type="ARBA" id="ARBA00023065"/>
    </source>
</evidence>
<keyword evidence="4" id="KW-0375">Hydrogen ion transport</keyword>
<evidence type="ECO:0000313" key="7">
    <source>
        <dbReference type="Proteomes" id="UP001164714"/>
    </source>
</evidence>
<keyword evidence="4" id="KW-0066">ATP synthesis</keyword>
<dbReference type="NCBIfam" id="NF001543">
    <property type="entry name" value="PRK00373.1-2"/>
    <property type="match status" value="1"/>
</dbReference>
<comment type="function">
    <text evidence="4">Produces ATP from ADP in the presence of a proton gradient across the membrane.</text>
</comment>
<dbReference type="GO" id="GO:0046961">
    <property type="term" value="F:proton-transporting ATPase activity, rotational mechanism"/>
    <property type="evidence" value="ECO:0007669"/>
    <property type="project" value="InterPro"/>
</dbReference>
<organism evidence="6 7">
    <name type="scientific">Aerococcus urinaeequi</name>
    <dbReference type="NCBI Taxonomy" id="51665"/>
    <lineage>
        <taxon>Bacteria</taxon>
        <taxon>Bacillati</taxon>
        <taxon>Bacillota</taxon>
        <taxon>Bacilli</taxon>
        <taxon>Lactobacillales</taxon>
        <taxon>Aerococcaceae</taxon>
        <taxon>Aerococcus</taxon>
    </lineage>
</organism>
<keyword evidence="3 4" id="KW-0406">Ion transport</keyword>
<dbReference type="Gene3D" id="1.10.287.3240">
    <property type="match status" value="1"/>
</dbReference>
<dbReference type="EMBL" id="CP114063">
    <property type="protein sequence ID" value="WAT24381.1"/>
    <property type="molecule type" value="Genomic_DNA"/>
</dbReference>
<name>A0AA47G9D3_9LACT</name>
<keyword evidence="5" id="KW-0175">Coiled coil</keyword>
<gene>
    <name evidence="4" type="primary">atpD</name>
    <name evidence="6" type="ORF">OZ415_09110</name>
</gene>
<evidence type="ECO:0000313" key="6">
    <source>
        <dbReference type="EMBL" id="WAT24381.1"/>
    </source>
</evidence>
<dbReference type="FunFam" id="1.10.287.3240:FF:000007">
    <property type="entry name" value="V-type ATP synthase subunit D"/>
    <property type="match status" value="1"/>
</dbReference>
<dbReference type="GO" id="GO:0046933">
    <property type="term" value="F:proton-transporting ATP synthase activity, rotational mechanism"/>
    <property type="evidence" value="ECO:0007669"/>
    <property type="project" value="UniProtKB-UniRule"/>
</dbReference>
<keyword evidence="2 4" id="KW-0813">Transport</keyword>
<evidence type="ECO:0000256" key="4">
    <source>
        <dbReference type="HAMAP-Rule" id="MF_00271"/>
    </source>
</evidence>
<dbReference type="InterPro" id="IPR002699">
    <property type="entry name" value="V_ATPase_D"/>
</dbReference>
<dbReference type="GO" id="GO:0042777">
    <property type="term" value="P:proton motive force-driven plasma membrane ATP synthesis"/>
    <property type="evidence" value="ECO:0007669"/>
    <property type="project" value="UniProtKB-UniRule"/>
</dbReference>
<evidence type="ECO:0000256" key="1">
    <source>
        <dbReference type="ARBA" id="ARBA00005850"/>
    </source>
</evidence>
<dbReference type="NCBIfam" id="TIGR00309">
    <property type="entry name" value="V_ATPase_subD"/>
    <property type="match status" value="1"/>
</dbReference>
<accession>A0AA47G9D3</accession>
<dbReference type="HAMAP" id="MF_00271">
    <property type="entry name" value="ATP_synth_D_arch"/>
    <property type="match status" value="1"/>
</dbReference>
<protein>
    <recommendedName>
        <fullName evidence="4">V-type ATP synthase subunit D</fullName>
    </recommendedName>
    <alternativeName>
        <fullName evidence="4">V-ATPase subunit D</fullName>
    </alternativeName>
</protein>
<dbReference type="GO" id="GO:0005524">
    <property type="term" value="F:ATP binding"/>
    <property type="evidence" value="ECO:0007669"/>
    <property type="project" value="UniProtKB-UniRule"/>
</dbReference>
<dbReference type="Pfam" id="PF01813">
    <property type="entry name" value="ATP-synt_D"/>
    <property type="match status" value="1"/>
</dbReference>
<comment type="similarity">
    <text evidence="1 4">Belongs to the V-ATPase D subunit family.</text>
</comment>
<dbReference type="AlphaFoldDB" id="A0AA47G9D3"/>